<protein>
    <submittedName>
        <fullName evidence="5">Protease</fullName>
    </submittedName>
</protein>
<dbReference type="STRING" id="428411.AOQ87_02025"/>
<dbReference type="Gene3D" id="2.40.30.10">
    <property type="entry name" value="Translation factors"/>
    <property type="match status" value="1"/>
</dbReference>
<dbReference type="Pfam" id="PF01136">
    <property type="entry name" value="Peptidase_U32"/>
    <property type="match status" value="1"/>
</dbReference>
<dbReference type="GO" id="GO:0008233">
    <property type="term" value="F:peptidase activity"/>
    <property type="evidence" value="ECO:0007669"/>
    <property type="project" value="UniProtKB-KW"/>
</dbReference>
<dbReference type="RefSeq" id="WP_080626624.1">
    <property type="nucleotide sequence ID" value="NZ_CP012839.1"/>
</dbReference>
<dbReference type="Proteomes" id="UP000242793">
    <property type="component" value="Chromosome"/>
</dbReference>
<organism evidence="5 6">
    <name type="scientific">Candidatus Riesia pediculischaeffi</name>
    <dbReference type="NCBI Taxonomy" id="428411"/>
    <lineage>
        <taxon>Bacteria</taxon>
        <taxon>Pseudomonadati</taxon>
        <taxon>Pseudomonadota</taxon>
        <taxon>Gammaproteobacteria</taxon>
        <taxon>Enterobacterales</taxon>
        <taxon>Enterobacteriaceae</taxon>
        <taxon>Candidatus Riesia</taxon>
    </lineage>
</organism>
<evidence type="ECO:0000313" key="5">
    <source>
        <dbReference type="EMBL" id="ARC53422.1"/>
    </source>
</evidence>
<reference evidence="5 6" key="1">
    <citation type="submission" date="2015-10" db="EMBL/GenBank/DDBJ databases">
        <title>Survey of human and primate louse endosymbionts.</title>
        <authorList>
            <person name="Boyd B.M."/>
        </authorList>
    </citation>
    <scope>NUCLEOTIDE SEQUENCE [LARGE SCALE GENOMIC DNA]</scope>
    <source>
        <strain evidence="5 6">PTSK</strain>
    </source>
</reference>
<dbReference type="AlphaFoldDB" id="A0A1V0HL05"/>
<dbReference type="GO" id="GO:0006508">
    <property type="term" value="P:proteolysis"/>
    <property type="evidence" value="ECO:0007669"/>
    <property type="project" value="UniProtKB-KW"/>
</dbReference>
<evidence type="ECO:0000256" key="1">
    <source>
        <dbReference type="ARBA" id="ARBA00022670"/>
    </source>
</evidence>
<dbReference type="PANTHER" id="PTHR30217">
    <property type="entry name" value="PEPTIDASE U32 FAMILY"/>
    <property type="match status" value="1"/>
</dbReference>
<comment type="similarity">
    <text evidence="3">Belongs to the peptidase U32 family.</text>
</comment>
<keyword evidence="6" id="KW-1185">Reference proteome</keyword>
<sequence length="436" mass="50315">MKIPRSEKLELLSPIRSVKCMRYAFHYGADAVYGGIPRYSLRVRNNELNINKLGQCIQEAHRLNKRFYVVANIIPHNNKIKTFIKDMDSIISLDPDALIVSDPGIILLIKENFPKVNIHLSVQANTTNFLSVKFWEKIGIKRIILSRELSIHEIFEIHKKNPKIELEVFIHGSLCIAYSGRCLISSYLNRKDSNQGVCDHSCRKAYSINQEKLVLDNFRSSYELEETNLDENVGRTYSRSLSIIEDRHGSYIMNSKDLCGIGSIKDLIKSGVSSFKIEGRSKSVFYCARTAQIYRKAIDNICSGREVDQLLIDNINNLSNRGYTEGFFKRDLSHMFHQNYERSHSLSITQKFVGEFTGKLEYEFAEVLVKNRFLIGDHLELMNSKKNIQFTLKKMFNEQNKMIDSTDNNKIVYISVPKIDSIDLKFAMLILNVRNK</sequence>
<dbReference type="InterPro" id="IPR032525">
    <property type="entry name" value="Peptidase_U32_C"/>
</dbReference>
<proteinExistence type="inferred from homology"/>
<evidence type="ECO:0000259" key="4">
    <source>
        <dbReference type="Pfam" id="PF16325"/>
    </source>
</evidence>
<feature type="domain" description="Peptidase family U32 C-terminal" evidence="4">
    <location>
        <begin position="349"/>
        <end position="417"/>
    </location>
</feature>
<evidence type="ECO:0000256" key="3">
    <source>
        <dbReference type="ARBA" id="ARBA00038374"/>
    </source>
</evidence>
<dbReference type="PANTHER" id="PTHR30217:SF6">
    <property type="entry name" value="TRNA HYDROXYLATION PROTEIN P"/>
    <property type="match status" value="1"/>
</dbReference>
<keyword evidence="2" id="KW-0378">Hydrolase</keyword>
<dbReference type="InterPro" id="IPR001539">
    <property type="entry name" value="Peptidase_U32"/>
</dbReference>
<name>A0A1V0HL05_9ENTR</name>
<dbReference type="GO" id="GO:0005829">
    <property type="term" value="C:cytosol"/>
    <property type="evidence" value="ECO:0007669"/>
    <property type="project" value="TreeGrafter"/>
</dbReference>
<dbReference type="Pfam" id="PF16325">
    <property type="entry name" value="Peptidase_U32_C"/>
    <property type="match status" value="1"/>
</dbReference>
<keyword evidence="1 5" id="KW-0645">Protease</keyword>
<dbReference type="EMBL" id="CP012839">
    <property type="protein sequence ID" value="ARC53422.1"/>
    <property type="molecule type" value="Genomic_DNA"/>
</dbReference>
<evidence type="ECO:0000313" key="6">
    <source>
        <dbReference type="Proteomes" id="UP000242793"/>
    </source>
</evidence>
<dbReference type="KEGG" id="rped:AOQ87_02025"/>
<accession>A0A1V0HL05</accession>
<dbReference type="PROSITE" id="PS01276">
    <property type="entry name" value="PEPTIDASE_U32"/>
    <property type="match status" value="1"/>
</dbReference>
<dbReference type="NCBIfam" id="NF011996">
    <property type="entry name" value="PRK15452.1"/>
    <property type="match status" value="1"/>
</dbReference>
<evidence type="ECO:0000256" key="2">
    <source>
        <dbReference type="ARBA" id="ARBA00022801"/>
    </source>
</evidence>
<dbReference type="InterPro" id="IPR051454">
    <property type="entry name" value="RNA/ubiquinone_mod_enzymes"/>
</dbReference>
<gene>
    <name evidence="5" type="ORF">AOQ87_02025</name>
</gene>